<dbReference type="InterPro" id="IPR010512">
    <property type="entry name" value="DUF1091"/>
</dbReference>
<proteinExistence type="predicted"/>
<protein>
    <recommendedName>
        <fullName evidence="3">MD-2-related lipid-recognition domain-containing protein</fullName>
    </recommendedName>
</protein>
<dbReference type="InParanoid" id="A0A0Q9WVK8"/>
<organism evidence="1 2">
    <name type="scientific">Drosophila willistoni</name>
    <name type="common">Fruit fly</name>
    <dbReference type="NCBI Taxonomy" id="7260"/>
    <lineage>
        <taxon>Eukaryota</taxon>
        <taxon>Metazoa</taxon>
        <taxon>Ecdysozoa</taxon>
        <taxon>Arthropoda</taxon>
        <taxon>Hexapoda</taxon>
        <taxon>Insecta</taxon>
        <taxon>Pterygota</taxon>
        <taxon>Neoptera</taxon>
        <taxon>Endopterygota</taxon>
        <taxon>Diptera</taxon>
        <taxon>Brachycera</taxon>
        <taxon>Muscomorpha</taxon>
        <taxon>Ephydroidea</taxon>
        <taxon>Drosophilidae</taxon>
        <taxon>Drosophila</taxon>
        <taxon>Sophophora</taxon>
    </lineage>
</organism>
<keyword evidence="2" id="KW-1185">Reference proteome</keyword>
<dbReference type="Proteomes" id="UP000007798">
    <property type="component" value="Unassembled WGS sequence"/>
</dbReference>
<accession>A0A0Q9WVK8</accession>
<dbReference type="PANTHER" id="PTHR20898:SF0">
    <property type="entry name" value="DAEDALUS ON 3-RELATED"/>
    <property type="match status" value="1"/>
</dbReference>
<dbReference type="Pfam" id="PF06477">
    <property type="entry name" value="DUF1091"/>
    <property type="match status" value="1"/>
</dbReference>
<dbReference type="PANTHER" id="PTHR20898">
    <property type="entry name" value="DAEDALUS ON 3-RELATED-RELATED"/>
    <property type="match status" value="1"/>
</dbReference>
<evidence type="ECO:0000313" key="2">
    <source>
        <dbReference type="Proteomes" id="UP000007798"/>
    </source>
</evidence>
<dbReference type="EMBL" id="CH964272">
    <property type="protein sequence ID" value="KRG00060.1"/>
    <property type="molecule type" value="Genomic_DNA"/>
</dbReference>
<dbReference type="SMART" id="SM00697">
    <property type="entry name" value="DM8"/>
    <property type="match status" value="1"/>
</dbReference>
<sequence>MVNSKFEFTNIKCYCPVDKFCHVEYCYLKSVNRSYKYFSARSNIHQNPITNFTVNLALLKRYNGYKPFLYNFTVDGCKFLGNSKAANPVSKYFFEFFAPYMNANHKCPYDHDLIIEKLPASSMDYRLSKLLPFPEGDYLFNITWLIIGIPHGNIQIYGSLS</sequence>
<evidence type="ECO:0000313" key="1">
    <source>
        <dbReference type="EMBL" id="KRG00060.1"/>
    </source>
</evidence>
<dbReference type="AlphaFoldDB" id="A0A0Q9WVK8"/>
<name>A0A0Q9WVK8_DROWI</name>
<dbReference type="OrthoDB" id="7727171at2759"/>
<gene>
    <name evidence="1" type="primary">Dwil\GK28087</name>
    <name evidence="1" type="ORF">Dwil_GK28087</name>
</gene>
<reference evidence="1 2" key="1">
    <citation type="journal article" date="2007" name="Nature">
        <title>Evolution of genes and genomes on the Drosophila phylogeny.</title>
        <authorList>
            <consortium name="Drosophila 12 Genomes Consortium"/>
            <person name="Clark A.G."/>
            <person name="Eisen M.B."/>
            <person name="Smith D.R."/>
            <person name="Bergman C.M."/>
            <person name="Oliver B."/>
            <person name="Markow T.A."/>
            <person name="Kaufman T.C."/>
            <person name="Kellis M."/>
            <person name="Gelbart W."/>
            <person name="Iyer V.N."/>
            <person name="Pollard D.A."/>
            <person name="Sackton T.B."/>
            <person name="Larracuente A.M."/>
            <person name="Singh N.D."/>
            <person name="Abad J.P."/>
            <person name="Abt D.N."/>
            <person name="Adryan B."/>
            <person name="Aguade M."/>
            <person name="Akashi H."/>
            <person name="Anderson W.W."/>
            <person name="Aquadro C.F."/>
            <person name="Ardell D.H."/>
            <person name="Arguello R."/>
            <person name="Artieri C.G."/>
            <person name="Barbash D.A."/>
            <person name="Barker D."/>
            <person name="Barsanti P."/>
            <person name="Batterham P."/>
            <person name="Batzoglou S."/>
            <person name="Begun D."/>
            <person name="Bhutkar A."/>
            <person name="Blanco E."/>
            <person name="Bosak S.A."/>
            <person name="Bradley R.K."/>
            <person name="Brand A.D."/>
            <person name="Brent M.R."/>
            <person name="Brooks A.N."/>
            <person name="Brown R.H."/>
            <person name="Butlin R.K."/>
            <person name="Caggese C."/>
            <person name="Calvi B.R."/>
            <person name="Bernardo de Carvalho A."/>
            <person name="Caspi A."/>
            <person name="Castrezana S."/>
            <person name="Celniker S.E."/>
            <person name="Chang J.L."/>
            <person name="Chapple C."/>
            <person name="Chatterji S."/>
            <person name="Chinwalla A."/>
            <person name="Civetta A."/>
            <person name="Clifton S.W."/>
            <person name="Comeron J.M."/>
            <person name="Costello J.C."/>
            <person name="Coyne J.A."/>
            <person name="Daub J."/>
            <person name="David R.G."/>
            <person name="Delcher A.L."/>
            <person name="Delehaunty K."/>
            <person name="Do C.B."/>
            <person name="Ebling H."/>
            <person name="Edwards K."/>
            <person name="Eickbush T."/>
            <person name="Evans J.D."/>
            <person name="Filipski A."/>
            <person name="Findeiss S."/>
            <person name="Freyhult E."/>
            <person name="Fulton L."/>
            <person name="Fulton R."/>
            <person name="Garcia A.C."/>
            <person name="Gardiner A."/>
            <person name="Garfield D.A."/>
            <person name="Garvin B.E."/>
            <person name="Gibson G."/>
            <person name="Gilbert D."/>
            <person name="Gnerre S."/>
            <person name="Godfrey J."/>
            <person name="Good R."/>
            <person name="Gotea V."/>
            <person name="Gravely B."/>
            <person name="Greenberg A.J."/>
            <person name="Griffiths-Jones S."/>
            <person name="Gross S."/>
            <person name="Guigo R."/>
            <person name="Gustafson E.A."/>
            <person name="Haerty W."/>
            <person name="Hahn M.W."/>
            <person name="Halligan D.L."/>
            <person name="Halpern A.L."/>
            <person name="Halter G.M."/>
            <person name="Han M.V."/>
            <person name="Heger A."/>
            <person name="Hillier L."/>
            <person name="Hinrichs A.S."/>
            <person name="Holmes I."/>
            <person name="Hoskins R.A."/>
            <person name="Hubisz M.J."/>
            <person name="Hultmark D."/>
            <person name="Huntley M.A."/>
            <person name="Jaffe D.B."/>
            <person name="Jagadeeshan S."/>
            <person name="Jeck W.R."/>
            <person name="Johnson J."/>
            <person name="Jones C.D."/>
            <person name="Jordan W.C."/>
            <person name="Karpen G.H."/>
            <person name="Kataoka E."/>
            <person name="Keightley P.D."/>
            <person name="Kheradpour P."/>
            <person name="Kirkness E.F."/>
            <person name="Koerich L.B."/>
            <person name="Kristiansen K."/>
            <person name="Kudrna D."/>
            <person name="Kulathinal R.J."/>
            <person name="Kumar S."/>
            <person name="Kwok R."/>
            <person name="Lander E."/>
            <person name="Langley C.H."/>
            <person name="Lapoint R."/>
            <person name="Lazzaro B.P."/>
            <person name="Lee S.J."/>
            <person name="Levesque L."/>
            <person name="Li R."/>
            <person name="Lin C.F."/>
            <person name="Lin M.F."/>
            <person name="Lindblad-Toh K."/>
            <person name="Llopart A."/>
            <person name="Long M."/>
            <person name="Low L."/>
            <person name="Lozovsky E."/>
            <person name="Lu J."/>
            <person name="Luo M."/>
            <person name="Machado C.A."/>
            <person name="Makalowski W."/>
            <person name="Marzo M."/>
            <person name="Matsuda M."/>
            <person name="Matzkin L."/>
            <person name="McAllister B."/>
            <person name="McBride C.S."/>
            <person name="McKernan B."/>
            <person name="McKernan K."/>
            <person name="Mendez-Lago M."/>
            <person name="Minx P."/>
            <person name="Mollenhauer M.U."/>
            <person name="Montooth K."/>
            <person name="Mount S.M."/>
            <person name="Mu X."/>
            <person name="Myers E."/>
            <person name="Negre B."/>
            <person name="Newfeld S."/>
            <person name="Nielsen R."/>
            <person name="Noor M.A."/>
            <person name="O'Grady P."/>
            <person name="Pachter L."/>
            <person name="Papaceit M."/>
            <person name="Parisi M.J."/>
            <person name="Parisi M."/>
            <person name="Parts L."/>
            <person name="Pedersen J.S."/>
            <person name="Pesole G."/>
            <person name="Phillippy A.M."/>
            <person name="Ponting C.P."/>
            <person name="Pop M."/>
            <person name="Porcelli D."/>
            <person name="Powell J.R."/>
            <person name="Prohaska S."/>
            <person name="Pruitt K."/>
            <person name="Puig M."/>
            <person name="Quesneville H."/>
            <person name="Ram K.R."/>
            <person name="Rand D."/>
            <person name="Rasmussen M.D."/>
            <person name="Reed L.K."/>
            <person name="Reenan R."/>
            <person name="Reily A."/>
            <person name="Remington K.A."/>
            <person name="Rieger T.T."/>
            <person name="Ritchie M.G."/>
            <person name="Robin C."/>
            <person name="Rogers Y.H."/>
            <person name="Rohde C."/>
            <person name="Rozas J."/>
            <person name="Rubenfield M.J."/>
            <person name="Ruiz A."/>
            <person name="Russo S."/>
            <person name="Salzberg S.L."/>
            <person name="Sanchez-Gracia A."/>
            <person name="Saranga D.J."/>
            <person name="Sato H."/>
            <person name="Schaeffer S.W."/>
            <person name="Schatz M.C."/>
            <person name="Schlenke T."/>
            <person name="Schwartz R."/>
            <person name="Segarra C."/>
            <person name="Singh R.S."/>
            <person name="Sirot L."/>
            <person name="Sirota M."/>
            <person name="Sisneros N.B."/>
            <person name="Smith C.D."/>
            <person name="Smith T.F."/>
            <person name="Spieth J."/>
            <person name="Stage D.E."/>
            <person name="Stark A."/>
            <person name="Stephan W."/>
            <person name="Strausberg R.L."/>
            <person name="Strempel S."/>
            <person name="Sturgill D."/>
            <person name="Sutton G."/>
            <person name="Sutton G.G."/>
            <person name="Tao W."/>
            <person name="Teichmann S."/>
            <person name="Tobari Y.N."/>
            <person name="Tomimura Y."/>
            <person name="Tsolas J.M."/>
            <person name="Valente V.L."/>
            <person name="Venter E."/>
            <person name="Venter J.C."/>
            <person name="Vicario S."/>
            <person name="Vieira F.G."/>
            <person name="Vilella A.J."/>
            <person name="Villasante A."/>
            <person name="Walenz B."/>
            <person name="Wang J."/>
            <person name="Wasserman M."/>
            <person name="Watts T."/>
            <person name="Wilson D."/>
            <person name="Wilson R.K."/>
            <person name="Wing R.A."/>
            <person name="Wolfner M.F."/>
            <person name="Wong A."/>
            <person name="Wong G.K."/>
            <person name="Wu C.I."/>
            <person name="Wu G."/>
            <person name="Yamamoto D."/>
            <person name="Yang H.P."/>
            <person name="Yang S.P."/>
            <person name="Yorke J.A."/>
            <person name="Yoshida K."/>
            <person name="Zdobnov E."/>
            <person name="Zhang P."/>
            <person name="Zhang Y."/>
            <person name="Zimin A.V."/>
            <person name="Baldwin J."/>
            <person name="Abdouelleil A."/>
            <person name="Abdulkadir J."/>
            <person name="Abebe A."/>
            <person name="Abera B."/>
            <person name="Abreu J."/>
            <person name="Acer S.C."/>
            <person name="Aftuck L."/>
            <person name="Alexander A."/>
            <person name="An P."/>
            <person name="Anderson E."/>
            <person name="Anderson S."/>
            <person name="Arachi H."/>
            <person name="Azer M."/>
            <person name="Bachantsang P."/>
            <person name="Barry A."/>
            <person name="Bayul T."/>
            <person name="Berlin A."/>
            <person name="Bessette D."/>
            <person name="Bloom T."/>
            <person name="Blye J."/>
            <person name="Boguslavskiy L."/>
            <person name="Bonnet C."/>
            <person name="Boukhgalter B."/>
            <person name="Bourzgui I."/>
            <person name="Brown A."/>
            <person name="Cahill P."/>
            <person name="Channer S."/>
            <person name="Cheshatsang Y."/>
            <person name="Chuda L."/>
            <person name="Citroen M."/>
            <person name="Collymore A."/>
            <person name="Cooke P."/>
            <person name="Costello M."/>
            <person name="D'Aco K."/>
            <person name="Daza R."/>
            <person name="De Haan G."/>
            <person name="DeGray S."/>
            <person name="DeMaso C."/>
            <person name="Dhargay N."/>
            <person name="Dooley K."/>
            <person name="Dooley E."/>
            <person name="Doricent M."/>
            <person name="Dorje P."/>
            <person name="Dorjee K."/>
            <person name="Dupes A."/>
            <person name="Elong R."/>
            <person name="Falk J."/>
            <person name="Farina A."/>
            <person name="Faro S."/>
            <person name="Ferguson D."/>
            <person name="Fisher S."/>
            <person name="Foley C.D."/>
            <person name="Franke A."/>
            <person name="Friedrich D."/>
            <person name="Gadbois L."/>
            <person name="Gearin G."/>
            <person name="Gearin C.R."/>
            <person name="Giannoukos G."/>
            <person name="Goode T."/>
            <person name="Graham J."/>
            <person name="Grandbois E."/>
            <person name="Grewal S."/>
            <person name="Gyaltsen K."/>
            <person name="Hafez N."/>
            <person name="Hagos B."/>
            <person name="Hall J."/>
            <person name="Henson C."/>
            <person name="Hollinger A."/>
            <person name="Honan T."/>
            <person name="Huard M.D."/>
            <person name="Hughes L."/>
            <person name="Hurhula B."/>
            <person name="Husby M.E."/>
            <person name="Kamat A."/>
            <person name="Kanga B."/>
            <person name="Kashin S."/>
            <person name="Khazanovich D."/>
            <person name="Kisner P."/>
            <person name="Lance K."/>
            <person name="Lara M."/>
            <person name="Lee W."/>
            <person name="Lennon N."/>
            <person name="Letendre F."/>
            <person name="LeVine R."/>
            <person name="Lipovsky A."/>
            <person name="Liu X."/>
            <person name="Liu J."/>
            <person name="Liu S."/>
            <person name="Lokyitsang T."/>
            <person name="Lokyitsang Y."/>
            <person name="Lubonja R."/>
            <person name="Lui A."/>
            <person name="MacDonald P."/>
            <person name="Magnisalis V."/>
            <person name="Maru K."/>
            <person name="Matthews C."/>
            <person name="McCusker W."/>
            <person name="McDonough S."/>
            <person name="Mehta T."/>
            <person name="Meldrim J."/>
            <person name="Meneus L."/>
            <person name="Mihai O."/>
            <person name="Mihalev A."/>
            <person name="Mihova T."/>
            <person name="Mittelman R."/>
            <person name="Mlenga V."/>
            <person name="Montmayeur A."/>
            <person name="Mulrain L."/>
            <person name="Navidi A."/>
            <person name="Naylor J."/>
            <person name="Negash T."/>
            <person name="Nguyen T."/>
            <person name="Nguyen N."/>
            <person name="Nicol R."/>
            <person name="Norbu C."/>
            <person name="Norbu N."/>
            <person name="Novod N."/>
            <person name="O'Neill B."/>
            <person name="Osman S."/>
            <person name="Markiewicz E."/>
            <person name="Oyono O.L."/>
            <person name="Patti C."/>
            <person name="Phunkhang P."/>
            <person name="Pierre F."/>
            <person name="Priest M."/>
            <person name="Raghuraman S."/>
            <person name="Rege F."/>
            <person name="Reyes R."/>
            <person name="Rise C."/>
            <person name="Rogov P."/>
            <person name="Ross K."/>
            <person name="Ryan E."/>
            <person name="Settipalli S."/>
            <person name="Shea T."/>
            <person name="Sherpa N."/>
            <person name="Shi L."/>
            <person name="Shih D."/>
            <person name="Sparrow T."/>
            <person name="Spaulding J."/>
            <person name="Stalker J."/>
            <person name="Stange-Thomann N."/>
            <person name="Stavropoulos S."/>
            <person name="Stone C."/>
            <person name="Strader C."/>
            <person name="Tesfaye S."/>
            <person name="Thomson T."/>
            <person name="Thoulutsang Y."/>
            <person name="Thoulutsang D."/>
            <person name="Topham K."/>
            <person name="Topping I."/>
            <person name="Tsamla T."/>
            <person name="Vassiliev H."/>
            <person name="Vo A."/>
            <person name="Wangchuk T."/>
            <person name="Wangdi T."/>
            <person name="Weiand M."/>
            <person name="Wilkinson J."/>
            <person name="Wilson A."/>
            <person name="Yadav S."/>
            <person name="Young G."/>
            <person name="Yu Q."/>
            <person name="Zembek L."/>
            <person name="Zhong D."/>
            <person name="Zimmer A."/>
            <person name="Zwirko Z."/>
            <person name="Jaffe D.B."/>
            <person name="Alvarez P."/>
            <person name="Brockman W."/>
            <person name="Butler J."/>
            <person name="Chin C."/>
            <person name="Gnerre S."/>
            <person name="Grabherr M."/>
            <person name="Kleber M."/>
            <person name="Mauceli E."/>
            <person name="MacCallum I."/>
        </authorList>
    </citation>
    <scope>NUCLEOTIDE SEQUENCE [LARGE SCALE GENOMIC DNA]</scope>
    <source>
        <strain evidence="2">Tucson 14030-0811.24</strain>
    </source>
</reference>
<evidence type="ECO:0008006" key="3">
    <source>
        <dbReference type="Google" id="ProtNLM"/>
    </source>
</evidence>